<dbReference type="PANTHER" id="PTHR43289">
    <property type="entry name" value="MITOGEN-ACTIVATED PROTEIN KINASE KINASE KINASE 20-RELATED"/>
    <property type="match status" value="1"/>
</dbReference>
<dbReference type="InterPro" id="IPR042095">
    <property type="entry name" value="SUMF_sf"/>
</dbReference>
<dbReference type="InterPro" id="IPR005532">
    <property type="entry name" value="SUMF_dom"/>
</dbReference>
<accession>A0A7G9SQN8</accession>
<dbReference type="PROSITE" id="PS00107">
    <property type="entry name" value="PROTEIN_KINASE_ATP"/>
    <property type="match status" value="1"/>
</dbReference>
<dbReference type="PROSITE" id="PS00108">
    <property type="entry name" value="PROTEIN_KINASE_ST"/>
    <property type="match status" value="1"/>
</dbReference>
<protein>
    <submittedName>
        <fullName evidence="7">Protein kinase</fullName>
    </submittedName>
</protein>
<evidence type="ECO:0000256" key="3">
    <source>
        <dbReference type="ARBA" id="ARBA00022777"/>
    </source>
</evidence>
<dbReference type="Pfam" id="PF00069">
    <property type="entry name" value="Pkinase"/>
    <property type="match status" value="1"/>
</dbReference>
<keyword evidence="8" id="KW-1185">Reference proteome</keyword>
<evidence type="ECO:0000256" key="1">
    <source>
        <dbReference type="ARBA" id="ARBA00022679"/>
    </source>
</evidence>
<dbReference type="PROSITE" id="PS50011">
    <property type="entry name" value="PROTEIN_KINASE_DOM"/>
    <property type="match status" value="1"/>
</dbReference>
<evidence type="ECO:0000313" key="7">
    <source>
        <dbReference type="EMBL" id="QNN70163.1"/>
    </source>
</evidence>
<keyword evidence="2 5" id="KW-0547">Nucleotide-binding</keyword>
<dbReference type="Gene3D" id="3.30.200.20">
    <property type="entry name" value="Phosphorylase Kinase, domain 1"/>
    <property type="match status" value="1"/>
</dbReference>
<evidence type="ECO:0000256" key="5">
    <source>
        <dbReference type="PROSITE-ProRule" id="PRU10141"/>
    </source>
</evidence>
<dbReference type="SUPFAM" id="SSF56436">
    <property type="entry name" value="C-type lectin-like"/>
    <property type="match status" value="1"/>
</dbReference>
<dbReference type="Pfam" id="PF03781">
    <property type="entry name" value="FGE-sulfatase"/>
    <property type="match status" value="1"/>
</dbReference>
<dbReference type="Proteomes" id="UP000515804">
    <property type="component" value="Chromosome"/>
</dbReference>
<dbReference type="RefSeq" id="WP_187552680.1">
    <property type="nucleotide sequence ID" value="NZ_BMZL01000001.1"/>
</dbReference>
<sequence length="658" mass="71059">MSGNAHPDVDGYRIHRVIGHGGMSTVYLAEQTSLDRKVALKIMLAEALADEVSRARFENEARTIARLQHPNIVGIYEVGRTEDGLPFYSMPFLARGHLAQRHLRGDQPKVAAIARQLLQALDYAHVRGVVHRDVKAENVLFDEAERPMLADFGIALRRGSNPRLTNAGLAVGSTAYMPPEQARGQEVDRRADLYSMGVLTWEMLVGRLPYNAGDALSMALKHVQDPIPRLPAPLKQWQDFIDRTMAKRPEDRYASAQDMLVALDQLEARTGKTFVAVEVPTAVEMDPQAKPPRSSWKPWAVAAAALAVAGIAAFRFYPVERDVIHAPAAGTVSGTPGGGLPSPQADARTGLLAGIGEGEGNAEGLAAYLANAEQQMRDGNLLSPPNANAWDSLDAAWRVNATHPQTQQLTAQLFDALAEASDRALRAGDVAMSRTSFERARQLDSRRGGEGSAIALLRRRLDTALDTRLQALLGKRDIQGARQLLADTRWLELDPLRSRALLARVDVAAKSAPAATTAATVVTATPAAPPAPVATIAVSREDYARFANATGRAAADCGKGVFGRKRSWNNTGNDRKPVVCVSAADAQAYAAWLGSQDQRRYRLPSAGEVRAQPTTPVSGWLTLCANRECSQRMASGKPRALDAGRGFEDVGIRLVRAD</sequence>
<dbReference type="Gene3D" id="1.10.510.10">
    <property type="entry name" value="Transferase(Phosphotransferase) domain 1"/>
    <property type="match status" value="1"/>
</dbReference>
<reference evidence="7 8" key="1">
    <citation type="submission" date="2020-08" db="EMBL/GenBank/DDBJ databases">
        <title>Genome sequence of Thermomonas carbonis KCTC 42013T.</title>
        <authorList>
            <person name="Hyun D.-W."/>
            <person name="Bae J.-W."/>
        </authorList>
    </citation>
    <scope>NUCLEOTIDE SEQUENCE [LARGE SCALE GENOMIC DNA]</scope>
    <source>
        <strain evidence="7 8">KCTC 42013</strain>
    </source>
</reference>
<dbReference type="InterPro" id="IPR008271">
    <property type="entry name" value="Ser/Thr_kinase_AS"/>
</dbReference>
<dbReference type="SUPFAM" id="SSF56112">
    <property type="entry name" value="Protein kinase-like (PK-like)"/>
    <property type="match status" value="1"/>
</dbReference>
<dbReference type="InterPro" id="IPR016187">
    <property type="entry name" value="CTDL_fold"/>
</dbReference>
<keyword evidence="1" id="KW-0808">Transferase</keyword>
<dbReference type="Gene3D" id="3.90.1580.10">
    <property type="entry name" value="paralog of FGE (formylglycine-generating enzyme)"/>
    <property type="match status" value="1"/>
</dbReference>
<dbReference type="EMBL" id="CP060719">
    <property type="protein sequence ID" value="QNN70163.1"/>
    <property type="molecule type" value="Genomic_DNA"/>
</dbReference>
<dbReference type="KEGG" id="tcn:H9L16_00445"/>
<dbReference type="GO" id="GO:0005524">
    <property type="term" value="F:ATP binding"/>
    <property type="evidence" value="ECO:0007669"/>
    <property type="project" value="UniProtKB-UniRule"/>
</dbReference>
<dbReference type="SMART" id="SM00220">
    <property type="entry name" value="S_TKc"/>
    <property type="match status" value="1"/>
</dbReference>
<dbReference type="InterPro" id="IPR000719">
    <property type="entry name" value="Prot_kinase_dom"/>
</dbReference>
<dbReference type="InterPro" id="IPR011009">
    <property type="entry name" value="Kinase-like_dom_sf"/>
</dbReference>
<organism evidence="7 8">
    <name type="scientific">Thermomonas carbonis</name>
    <dbReference type="NCBI Taxonomy" id="1463158"/>
    <lineage>
        <taxon>Bacteria</taxon>
        <taxon>Pseudomonadati</taxon>
        <taxon>Pseudomonadota</taxon>
        <taxon>Gammaproteobacteria</taxon>
        <taxon>Lysobacterales</taxon>
        <taxon>Lysobacteraceae</taxon>
        <taxon>Thermomonas</taxon>
    </lineage>
</organism>
<dbReference type="CDD" id="cd14014">
    <property type="entry name" value="STKc_PknB_like"/>
    <property type="match status" value="1"/>
</dbReference>
<dbReference type="PANTHER" id="PTHR43289:SF6">
    <property type="entry name" value="SERINE_THREONINE-PROTEIN KINASE NEKL-3"/>
    <property type="match status" value="1"/>
</dbReference>
<name>A0A7G9SQN8_9GAMM</name>
<proteinExistence type="predicted"/>
<dbReference type="GO" id="GO:0004674">
    <property type="term" value="F:protein serine/threonine kinase activity"/>
    <property type="evidence" value="ECO:0007669"/>
    <property type="project" value="TreeGrafter"/>
</dbReference>
<evidence type="ECO:0000259" key="6">
    <source>
        <dbReference type="PROSITE" id="PS50011"/>
    </source>
</evidence>
<gene>
    <name evidence="7" type="ORF">H9L16_00445</name>
</gene>
<evidence type="ECO:0000313" key="8">
    <source>
        <dbReference type="Proteomes" id="UP000515804"/>
    </source>
</evidence>
<dbReference type="InterPro" id="IPR017441">
    <property type="entry name" value="Protein_kinase_ATP_BS"/>
</dbReference>
<keyword evidence="3 7" id="KW-0418">Kinase</keyword>
<dbReference type="AlphaFoldDB" id="A0A7G9SQN8"/>
<feature type="domain" description="Protein kinase" evidence="6">
    <location>
        <begin position="12"/>
        <end position="275"/>
    </location>
</feature>
<evidence type="ECO:0000256" key="4">
    <source>
        <dbReference type="ARBA" id="ARBA00022840"/>
    </source>
</evidence>
<feature type="binding site" evidence="5">
    <location>
        <position position="41"/>
    </location>
    <ligand>
        <name>ATP</name>
        <dbReference type="ChEBI" id="CHEBI:30616"/>
    </ligand>
</feature>
<keyword evidence="4 5" id="KW-0067">ATP-binding</keyword>
<evidence type="ECO:0000256" key="2">
    <source>
        <dbReference type="ARBA" id="ARBA00022741"/>
    </source>
</evidence>